<comment type="caution">
    <text evidence="1">The sequence shown here is derived from an EMBL/GenBank/DDBJ whole genome shotgun (WGS) entry which is preliminary data.</text>
</comment>
<reference evidence="1 2" key="1">
    <citation type="submission" date="2019-05" db="EMBL/GenBank/DDBJ databases">
        <title>Another draft genome of Portunus trituberculatus and its Hox gene families provides insights of decapod evolution.</title>
        <authorList>
            <person name="Jeong J.-H."/>
            <person name="Song I."/>
            <person name="Kim S."/>
            <person name="Choi T."/>
            <person name="Kim D."/>
            <person name="Ryu S."/>
            <person name="Kim W."/>
        </authorList>
    </citation>
    <scope>NUCLEOTIDE SEQUENCE [LARGE SCALE GENOMIC DNA]</scope>
    <source>
        <tissue evidence="1">Muscle</tissue>
    </source>
</reference>
<dbReference type="AlphaFoldDB" id="A0A5B7JK14"/>
<sequence>MELIASRPSIPLPALSDLPRAHHQQSIMGQRHFKISHTLGRVFQSIRRSDNGPTEVSKGGYAVRDCRHSARGVRRWIVGSLLINIWPRRKIPDRALITDGSVGEIYVITSDSISRHTGNETVGVRRGQHGVANEVYSK</sequence>
<name>A0A5B7JK14_PORTR</name>
<protein>
    <submittedName>
        <fullName evidence="1">Uncharacterized protein</fullName>
    </submittedName>
</protein>
<dbReference type="Proteomes" id="UP000324222">
    <property type="component" value="Unassembled WGS sequence"/>
</dbReference>
<dbReference type="EMBL" id="VSRR010101213">
    <property type="protein sequence ID" value="MPC95159.1"/>
    <property type="molecule type" value="Genomic_DNA"/>
</dbReference>
<organism evidence="1 2">
    <name type="scientific">Portunus trituberculatus</name>
    <name type="common">Swimming crab</name>
    <name type="synonym">Neptunus trituberculatus</name>
    <dbReference type="NCBI Taxonomy" id="210409"/>
    <lineage>
        <taxon>Eukaryota</taxon>
        <taxon>Metazoa</taxon>
        <taxon>Ecdysozoa</taxon>
        <taxon>Arthropoda</taxon>
        <taxon>Crustacea</taxon>
        <taxon>Multicrustacea</taxon>
        <taxon>Malacostraca</taxon>
        <taxon>Eumalacostraca</taxon>
        <taxon>Eucarida</taxon>
        <taxon>Decapoda</taxon>
        <taxon>Pleocyemata</taxon>
        <taxon>Brachyura</taxon>
        <taxon>Eubrachyura</taxon>
        <taxon>Portunoidea</taxon>
        <taxon>Portunidae</taxon>
        <taxon>Portuninae</taxon>
        <taxon>Portunus</taxon>
    </lineage>
</organism>
<accession>A0A5B7JK14</accession>
<evidence type="ECO:0000313" key="2">
    <source>
        <dbReference type="Proteomes" id="UP000324222"/>
    </source>
</evidence>
<keyword evidence="2" id="KW-1185">Reference proteome</keyword>
<gene>
    <name evidence="1" type="ORF">E2C01_090356</name>
</gene>
<proteinExistence type="predicted"/>
<evidence type="ECO:0000313" key="1">
    <source>
        <dbReference type="EMBL" id="MPC95159.1"/>
    </source>
</evidence>